<dbReference type="InterPro" id="IPR046358">
    <property type="entry name" value="Flagellin_C"/>
</dbReference>
<dbReference type="GO" id="GO:0009288">
    <property type="term" value="C:bacterial-type flagellum"/>
    <property type="evidence" value="ECO:0007669"/>
    <property type="project" value="UniProtKB-SubCell"/>
</dbReference>
<sequence length="300" mass="31223">MTVIGTNSSALRASNASAQANKALSTAMERLSTGKRINSAKDDAAGLAIASTMTSQIKGMTQGIRNANDGISLAQTAEGALSEVSNMLQRMRELTVQAGNDTNDATSKKNIQSEISQLGDQITSIITNTKFNGISLFDGTGGAAGDGKINIQAGTNSTDAVQIDLGNLTTQNTIDYTATPPVGAALGNIVNLGTAPDVYTDVTDTTNFVLDDALKAYDDVLQQIDTSRASLGAVQNRLESTINNLTANVTNLTDARSRIEDADFSAETTALAKQQILSQASTAMLAQANQSQQGVLKLIS</sequence>
<dbReference type="EMBL" id="CP041016">
    <property type="protein sequence ID" value="QDC38120.1"/>
    <property type="molecule type" value="Genomic_DNA"/>
</dbReference>
<evidence type="ECO:0000256" key="2">
    <source>
        <dbReference type="ARBA" id="ARBA00023143"/>
    </source>
</evidence>
<keyword evidence="2 3" id="KW-0975">Bacterial flagellum</keyword>
<dbReference type="GO" id="GO:0005198">
    <property type="term" value="F:structural molecule activity"/>
    <property type="evidence" value="ECO:0007669"/>
    <property type="project" value="UniProtKB-UniRule"/>
</dbReference>
<dbReference type="KEGG" id="sufl:FIL70_13685"/>
<evidence type="ECO:0000256" key="3">
    <source>
        <dbReference type="RuleBase" id="RU362073"/>
    </source>
</evidence>
<feature type="domain" description="Flagellin C-terminal" evidence="6">
    <location>
        <begin position="215"/>
        <end position="299"/>
    </location>
</feature>
<evidence type="ECO:0000259" key="5">
    <source>
        <dbReference type="Pfam" id="PF00669"/>
    </source>
</evidence>
<dbReference type="InterPro" id="IPR001029">
    <property type="entry name" value="Flagellin_N"/>
</dbReference>
<keyword evidence="4" id="KW-0175">Coiled coil</keyword>
<feature type="coiled-coil region" evidence="4">
    <location>
        <begin position="235"/>
        <end position="262"/>
    </location>
</feature>
<comment type="function">
    <text evidence="3">Flagellin is the subunit protein which polymerizes to form the filaments of bacterial flagella.</text>
</comment>
<feature type="domain" description="Flagellin N-terminal" evidence="5">
    <location>
        <begin position="4"/>
        <end position="140"/>
    </location>
</feature>
<dbReference type="GO" id="GO:0005576">
    <property type="term" value="C:extracellular region"/>
    <property type="evidence" value="ECO:0007669"/>
    <property type="project" value="UniProtKB-SubCell"/>
</dbReference>
<comment type="subcellular location">
    <subcellularLocation>
        <location evidence="3">Secreted</location>
    </subcellularLocation>
    <subcellularLocation>
        <location evidence="3">Bacterial flagellum</location>
    </subcellularLocation>
</comment>
<dbReference type="Proteomes" id="UP000311469">
    <property type="component" value="Chromosome cSF1"/>
</dbReference>
<dbReference type="Pfam" id="PF00700">
    <property type="entry name" value="Flagellin_C"/>
    <property type="match status" value="1"/>
</dbReference>
<keyword evidence="7" id="KW-0282">Flagellum</keyword>
<keyword evidence="7" id="KW-0969">Cilium</keyword>
<comment type="similarity">
    <text evidence="1 3">Belongs to the bacterial flagellin family.</text>
</comment>
<gene>
    <name evidence="7" type="ORF">FIL70_13685</name>
</gene>
<evidence type="ECO:0000313" key="7">
    <source>
        <dbReference type="EMBL" id="QDC38120.1"/>
    </source>
</evidence>
<dbReference type="Gene3D" id="1.20.1330.10">
    <property type="entry name" value="f41 fragment of flagellin, N-terminal domain"/>
    <property type="match status" value="1"/>
</dbReference>
<organism evidence="7 8">
    <name type="scientific">Sphingobium fuliginis ATCC 27551</name>
    <dbReference type="NCBI Taxonomy" id="1208342"/>
    <lineage>
        <taxon>Bacteria</taxon>
        <taxon>Pseudomonadati</taxon>
        <taxon>Pseudomonadota</taxon>
        <taxon>Alphaproteobacteria</taxon>
        <taxon>Sphingomonadales</taxon>
        <taxon>Sphingomonadaceae</taxon>
        <taxon>Sphingobium</taxon>
    </lineage>
</organism>
<evidence type="ECO:0000259" key="6">
    <source>
        <dbReference type="Pfam" id="PF00700"/>
    </source>
</evidence>
<protein>
    <recommendedName>
        <fullName evidence="3">Flagellin</fullName>
    </recommendedName>
</protein>
<dbReference type="AlphaFoldDB" id="A0A5B8CJ41"/>
<reference evidence="7 8" key="1">
    <citation type="submission" date="2019-06" db="EMBL/GenBank/DDBJ databases">
        <title>Genome organization and adaptive potential of archetypical organophosphate degarding Sphingobium fuliginis ATCC 27551.</title>
        <authorList>
            <person name="Sarwar A."/>
            <person name="Parthasarathy S."/>
            <person name="Singh C."/>
            <person name="Siddavattam D."/>
        </authorList>
    </citation>
    <scope>NUCLEOTIDE SEQUENCE [LARGE SCALE GENOMIC DNA]</scope>
    <source>
        <strain evidence="7 8">ATCC 27551</strain>
    </source>
</reference>
<evidence type="ECO:0000256" key="4">
    <source>
        <dbReference type="SAM" id="Coils"/>
    </source>
</evidence>
<dbReference type="SUPFAM" id="SSF64518">
    <property type="entry name" value="Phase 1 flagellin"/>
    <property type="match status" value="1"/>
</dbReference>
<dbReference type="PANTHER" id="PTHR42792:SF2">
    <property type="entry name" value="FLAGELLIN"/>
    <property type="match status" value="1"/>
</dbReference>
<evidence type="ECO:0000256" key="1">
    <source>
        <dbReference type="ARBA" id="ARBA00005709"/>
    </source>
</evidence>
<dbReference type="PANTHER" id="PTHR42792">
    <property type="entry name" value="FLAGELLIN"/>
    <property type="match status" value="1"/>
</dbReference>
<name>A0A5B8CJ41_SPHSA</name>
<keyword evidence="3" id="KW-0964">Secreted</keyword>
<dbReference type="RefSeq" id="WP_140042542.1">
    <property type="nucleotide sequence ID" value="NZ_CP041016.1"/>
</dbReference>
<dbReference type="InterPro" id="IPR001492">
    <property type="entry name" value="Flagellin"/>
</dbReference>
<evidence type="ECO:0000313" key="8">
    <source>
        <dbReference type="Proteomes" id="UP000311469"/>
    </source>
</evidence>
<accession>A0A5B8CJ41</accession>
<dbReference type="Pfam" id="PF00669">
    <property type="entry name" value="Flagellin_N"/>
    <property type="match status" value="1"/>
</dbReference>
<proteinExistence type="inferred from homology"/>
<keyword evidence="7" id="KW-0966">Cell projection</keyword>
<dbReference type="PRINTS" id="PR00207">
    <property type="entry name" value="FLAGELLIN"/>
</dbReference>